<sequence length="168" mass="19635">MDEADLLQVHARELSALPDPTYWFEKLGDIRKELGKSNGDIVAMLAKRMWLIKVCDSSYPLHPSVKHDFIMKKYFLNDRDNLLIWATLIALIDGDDADERYQKCKLNIERKYGSEAWYRVFLTSKKIRKVLINPNCNIPDVFKIMATKSITVQGWIQKDYLSQLPKRV</sequence>
<protein>
    <submittedName>
        <fullName evidence="1">Uncharacterized protein</fullName>
    </submittedName>
</protein>
<gene>
    <name evidence="1" type="ORF">FOF44_02350</name>
</gene>
<name>A0A557PFK6_9VIBR</name>
<accession>A0A557PFK6</accession>
<dbReference type="Proteomes" id="UP000319828">
    <property type="component" value="Unassembled WGS sequence"/>
</dbReference>
<dbReference type="AlphaFoldDB" id="A0A557PFK6"/>
<dbReference type="EMBL" id="VMKJ01000002">
    <property type="protein sequence ID" value="TVO39448.1"/>
    <property type="molecule type" value="Genomic_DNA"/>
</dbReference>
<evidence type="ECO:0000313" key="2">
    <source>
        <dbReference type="Proteomes" id="UP000319828"/>
    </source>
</evidence>
<reference evidence="1 2" key="1">
    <citation type="submission" date="2019-07" db="EMBL/GenBank/DDBJ databases">
        <title>The draft genome sequence of Vibrio algivorus M1486.</title>
        <authorList>
            <person name="Meng X."/>
        </authorList>
    </citation>
    <scope>NUCLEOTIDE SEQUENCE [LARGE SCALE GENOMIC DNA]</scope>
    <source>
        <strain evidence="1 2">M1486</strain>
    </source>
</reference>
<evidence type="ECO:0000313" key="1">
    <source>
        <dbReference type="EMBL" id="TVO39448.1"/>
    </source>
</evidence>
<proteinExistence type="predicted"/>
<organism evidence="1 2">
    <name type="scientific">Vibrio algivorus</name>
    <dbReference type="NCBI Taxonomy" id="1667024"/>
    <lineage>
        <taxon>Bacteria</taxon>
        <taxon>Pseudomonadati</taxon>
        <taxon>Pseudomonadota</taxon>
        <taxon>Gammaproteobacteria</taxon>
        <taxon>Vibrionales</taxon>
        <taxon>Vibrionaceae</taxon>
        <taxon>Vibrio</taxon>
    </lineage>
</organism>
<comment type="caution">
    <text evidence="1">The sequence shown here is derived from an EMBL/GenBank/DDBJ whole genome shotgun (WGS) entry which is preliminary data.</text>
</comment>
<dbReference type="RefSeq" id="WP_144387362.1">
    <property type="nucleotide sequence ID" value="NZ_CANNCB010000001.1"/>
</dbReference>
<dbReference type="OrthoDB" id="9181701at2"/>